<dbReference type="OrthoDB" id="8526034at2"/>
<dbReference type="AlphaFoldDB" id="A0A6C2CLY4"/>
<feature type="region of interest" description="Disordered" evidence="1">
    <location>
        <begin position="142"/>
        <end position="170"/>
    </location>
</feature>
<dbReference type="Pfam" id="PF11749">
    <property type="entry name" value="DUF3305"/>
    <property type="match status" value="1"/>
</dbReference>
<feature type="compositionally biased region" description="Basic and acidic residues" evidence="1">
    <location>
        <begin position="147"/>
        <end position="170"/>
    </location>
</feature>
<dbReference type="EMBL" id="SDKK01000015">
    <property type="protein sequence ID" value="TYC55038.1"/>
    <property type="molecule type" value="Genomic_DNA"/>
</dbReference>
<accession>A0A6C2CLY4</accession>
<gene>
    <name evidence="2" type="ORF">ETQ85_16460</name>
</gene>
<dbReference type="InterPro" id="IPR021736">
    <property type="entry name" value="DUF3305"/>
</dbReference>
<sequence>MSQPEPALPADAAPSLTVWYGRIPVDGNRWIDHRWEIVGLELDAAAPQTSADGQRVPRASPPLQLHGDEAEGYLLNLTASEPSLFVLVRTAEDDGNPAEAGPPRIAAISASFHEAARWIDGGETVERLPLPATWAEAIEAYARSRLKPPEEKRPKRRYAEAGDKHERPGH</sequence>
<dbReference type="Proteomes" id="UP000389128">
    <property type="component" value="Unassembled WGS sequence"/>
</dbReference>
<keyword evidence="3" id="KW-1185">Reference proteome</keyword>
<comment type="caution">
    <text evidence="2">The sequence shown here is derived from an EMBL/GenBank/DDBJ whole genome shotgun (WGS) entry which is preliminary data.</text>
</comment>
<evidence type="ECO:0000313" key="3">
    <source>
        <dbReference type="Proteomes" id="UP000389128"/>
    </source>
</evidence>
<organism evidence="2 3">
    <name type="scientific">Zoogloea oleivorans</name>
    <dbReference type="NCBI Taxonomy" id="1552750"/>
    <lineage>
        <taxon>Bacteria</taxon>
        <taxon>Pseudomonadati</taxon>
        <taxon>Pseudomonadota</taxon>
        <taxon>Betaproteobacteria</taxon>
        <taxon>Rhodocyclales</taxon>
        <taxon>Zoogloeaceae</taxon>
        <taxon>Zoogloea</taxon>
    </lineage>
</organism>
<name>A0A6C2CLY4_9RHOO</name>
<reference evidence="2 3" key="1">
    <citation type="submission" date="2019-01" db="EMBL/GenBank/DDBJ databases">
        <title>Zoogloea oleivorans genome sequencing and assembly.</title>
        <authorList>
            <person name="Tancsics A."/>
            <person name="Farkas M."/>
            <person name="Kriszt B."/>
            <person name="Maroti G."/>
            <person name="Horvath B."/>
        </authorList>
    </citation>
    <scope>NUCLEOTIDE SEQUENCE [LARGE SCALE GENOMIC DNA]</scope>
    <source>
        <strain evidence="2 3">Buc</strain>
    </source>
</reference>
<protein>
    <submittedName>
        <fullName evidence="2">DUF3305 domain-containing protein</fullName>
    </submittedName>
</protein>
<evidence type="ECO:0000256" key="1">
    <source>
        <dbReference type="SAM" id="MobiDB-lite"/>
    </source>
</evidence>
<proteinExistence type="predicted"/>
<evidence type="ECO:0000313" key="2">
    <source>
        <dbReference type="EMBL" id="TYC55038.1"/>
    </source>
</evidence>
<dbReference type="RefSeq" id="WP_148580171.1">
    <property type="nucleotide sequence ID" value="NZ_SDKK01000015.1"/>
</dbReference>